<comment type="caution">
    <text evidence="1">The sequence shown here is derived from an EMBL/GenBank/DDBJ whole genome shotgun (WGS) entry which is preliminary data.</text>
</comment>
<proteinExistence type="predicted"/>
<keyword evidence="2" id="KW-1185">Reference proteome</keyword>
<evidence type="ECO:0000313" key="2">
    <source>
        <dbReference type="Proteomes" id="UP001264519"/>
    </source>
</evidence>
<dbReference type="InterPro" id="IPR053734">
    <property type="entry name" value="Phage_Head-Tail_Connect_sf"/>
</dbReference>
<dbReference type="Gene3D" id="2.40.10.180">
    <property type="entry name" value="Phage tail proteins"/>
    <property type="match status" value="1"/>
</dbReference>
<evidence type="ECO:0000313" key="1">
    <source>
        <dbReference type="EMBL" id="MDR5867296.1"/>
    </source>
</evidence>
<sequence>MSFSDLSDRLDEAVMEHLADTQSGTYTPATGDPVTLPVIVERDVERTVGGYQGTVVERRTELSVLLADLPDAKRGETITVGSDTWVLETPLANDGRWITWKVKPERP</sequence>
<dbReference type="RefSeq" id="WP_309652889.1">
    <property type="nucleotide sequence ID" value="NZ_JARWAK010000008.1"/>
</dbReference>
<gene>
    <name evidence="1" type="ORF">QC818_10890</name>
</gene>
<dbReference type="Proteomes" id="UP001264519">
    <property type="component" value="Unassembled WGS sequence"/>
</dbReference>
<dbReference type="InterPro" id="IPR008018">
    <property type="entry name" value="Phage_tail_attach_FII"/>
</dbReference>
<reference evidence="1 2" key="1">
    <citation type="submission" date="2023-04" db="EMBL/GenBank/DDBJ databases">
        <title>A long-awaited taxogenomic arrangement of the family Halomonadaceae.</title>
        <authorList>
            <person name="De La Haba R."/>
            <person name="Chuvochina M."/>
            <person name="Wittouck S."/>
            <person name="Arahal D.R."/>
            <person name="Sanchez-Porro C."/>
            <person name="Hugenholtz P."/>
            <person name="Ventosa A."/>
        </authorList>
    </citation>
    <scope>NUCLEOTIDE SEQUENCE [LARGE SCALE GENOMIC DNA]</scope>
    <source>
        <strain evidence="1 2">DSM 23530</strain>
    </source>
</reference>
<protein>
    <submittedName>
        <fullName evidence="1">Uncharacterized protein</fullName>
    </submittedName>
</protein>
<accession>A0ABU1G2X6</accession>
<dbReference type="Pfam" id="PF05354">
    <property type="entry name" value="Phage_attach"/>
    <property type="match status" value="1"/>
</dbReference>
<dbReference type="EMBL" id="JARWAK010000008">
    <property type="protein sequence ID" value="MDR5867296.1"/>
    <property type="molecule type" value="Genomic_DNA"/>
</dbReference>
<name>A0ABU1G2X6_9GAMM</name>
<organism evidence="1 2">
    <name type="scientific">Halomonas koreensis</name>
    <dbReference type="NCBI Taxonomy" id="245385"/>
    <lineage>
        <taxon>Bacteria</taxon>
        <taxon>Pseudomonadati</taxon>
        <taxon>Pseudomonadota</taxon>
        <taxon>Gammaproteobacteria</taxon>
        <taxon>Oceanospirillales</taxon>
        <taxon>Halomonadaceae</taxon>
        <taxon>Halomonas</taxon>
    </lineage>
</organism>